<keyword evidence="5 7" id="KW-1133">Transmembrane helix</keyword>
<feature type="transmembrane region" description="Helical" evidence="7">
    <location>
        <begin position="98"/>
        <end position="122"/>
    </location>
</feature>
<name>A0ABU4GFI4_9CLOT</name>
<dbReference type="Gene3D" id="1.20.1250.20">
    <property type="entry name" value="MFS general substrate transporter like domains"/>
    <property type="match status" value="1"/>
</dbReference>
<dbReference type="EMBL" id="JAWONS010000030">
    <property type="protein sequence ID" value="MDW2796370.1"/>
    <property type="molecule type" value="Genomic_DNA"/>
</dbReference>
<protein>
    <submittedName>
        <fullName evidence="9">MFS transporter</fullName>
    </submittedName>
</protein>
<keyword evidence="10" id="KW-1185">Reference proteome</keyword>
<feature type="transmembrane region" description="Helical" evidence="7">
    <location>
        <begin position="265"/>
        <end position="282"/>
    </location>
</feature>
<keyword evidence="2" id="KW-0813">Transport</keyword>
<reference evidence="9 10" key="1">
    <citation type="submission" date="2023-10" db="EMBL/GenBank/DDBJ databases">
        <title>A novel Glycoside Hydrolase 43-Like Enzyme from Clostrdium boliviensis is an Endo-xylanase, and a Candidate for Xylooligosaccharides Production from Different Xylan Substrates.</title>
        <authorList>
            <person name="Alvarez M.T."/>
            <person name="Rocabado-Villegas L.R."/>
            <person name="Salas-Veizaga D.M."/>
            <person name="Linares-Pasten J.A."/>
            <person name="Gudmundsdottir E.E."/>
            <person name="Hreggvidsson G.O."/>
            <person name="Adlercreutz P."/>
            <person name="Nordberg Karlsson E."/>
        </authorList>
    </citation>
    <scope>NUCLEOTIDE SEQUENCE [LARGE SCALE GENOMIC DNA]</scope>
    <source>
        <strain evidence="9 10">E-1</strain>
    </source>
</reference>
<feature type="transmembrane region" description="Helical" evidence="7">
    <location>
        <begin position="318"/>
        <end position="339"/>
    </location>
</feature>
<accession>A0ABU4GFI4</accession>
<proteinExistence type="predicted"/>
<evidence type="ECO:0000313" key="10">
    <source>
        <dbReference type="Proteomes" id="UP001276854"/>
    </source>
</evidence>
<dbReference type="PANTHER" id="PTHR43124:SF3">
    <property type="entry name" value="CHLORAMPHENICOL EFFLUX PUMP RV0191"/>
    <property type="match status" value="1"/>
</dbReference>
<feature type="transmembrane region" description="Helical" evidence="7">
    <location>
        <begin position="288"/>
        <end position="306"/>
    </location>
</feature>
<feature type="domain" description="Major facilitator superfamily (MFS) profile" evidence="8">
    <location>
        <begin position="9"/>
        <end position="383"/>
    </location>
</feature>
<dbReference type="InterPro" id="IPR020846">
    <property type="entry name" value="MFS_dom"/>
</dbReference>
<feature type="transmembrane region" description="Helical" evidence="7">
    <location>
        <begin position="75"/>
        <end position="92"/>
    </location>
</feature>
<evidence type="ECO:0000259" key="8">
    <source>
        <dbReference type="PROSITE" id="PS50850"/>
    </source>
</evidence>
<dbReference type="SUPFAM" id="SSF103473">
    <property type="entry name" value="MFS general substrate transporter"/>
    <property type="match status" value="1"/>
</dbReference>
<dbReference type="Pfam" id="PF07690">
    <property type="entry name" value="MFS_1"/>
    <property type="match status" value="1"/>
</dbReference>
<gene>
    <name evidence="9" type="ORF">RZO55_02050</name>
</gene>
<feature type="transmembrane region" description="Helical" evidence="7">
    <location>
        <begin position="201"/>
        <end position="224"/>
    </location>
</feature>
<evidence type="ECO:0000256" key="6">
    <source>
        <dbReference type="ARBA" id="ARBA00023136"/>
    </source>
</evidence>
<dbReference type="InterPro" id="IPR036259">
    <property type="entry name" value="MFS_trans_sf"/>
</dbReference>
<evidence type="ECO:0000256" key="5">
    <source>
        <dbReference type="ARBA" id="ARBA00022989"/>
    </source>
</evidence>
<dbReference type="InterPro" id="IPR050189">
    <property type="entry name" value="MFS_Efflux_Transporters"/>
</dbReference>
<feature type="transmembrane region" description="Helical" evidence="7">
    <location>
        <begin position="236"/>
        <end position="258"/>
    </location>
</feature>
<sequence>MNKSNKIRIIISIIAISFIQGLQFSISPVLGQIRESYPGVSVSMVQMLITAPALCSMVVALASGVLVMKTSKKKLLLFAGFVAGITGFIPFLSDSFSLLFFSRACYGIALGLACTLNTAVVAEFFQGDERVSVMGIQSASIGAGMVFITTLGGVLGAIDFRAAYFLHIIGFLSLAVIAFCLPDTGKTGSPGGKGVRLNGKVLRISLLGMVVFLFLITYTTNISMHLEGKIAGDSTVAGLLTGTFSGAQIVMGLILGSVVKITGKYTLPAAMMLFSAGGILLILYPENIAMLMAGGALCGFSQGMFVPRAMCEVSDAVAPAAAAMAAACFTCFMCFGQTISPFVLNTVSGLIFQTVTTGHVYLIAVSAMAVAAAVVFIWKSIWESEKTTEMKGA</sequence>
<feature type="transmembrane region" description="Helical" evidence="7">
    <location>
        <begin position="359"/>
        <end position="378"/>
    </location>
</feature>
<feature type="transmembrane region" description="Helical" evidence="7">
    <location>
        <begin position="164"/>
        <end position="181"/>
    </location>
</feature>
<evidence type="ECO:0000256" key="4">
    <source>
        <dbReference type="ARBA" id="ARBA00022692"/>
    </source>
</evidence>
<dbReference type="PROSITE" id="PS50850">
    <property type="entry name" value="MFS"/>
    <property type="match status" value="1"/>
</dbReference>
<evidence type="ECO:0000256" key="2">
    <source>
        <dbReference type="ARBA" id="ARBA00022448"/>
    </source>
</evidence>
<dbReference type="PANTHER" id="PTHR43124">
    <property type="entry name" value="PURINE EFFLUX PUMP PBUE"/>
    <property type="match status" value="1"/>
</dbReference>
<keyword evidence="3" id="KW-1003">Cell membrane</keyword>
<evidence type="ECO:0000256" key="3">
    <source>
        <dbReference type="ARBA" id="ARBA00022475"/>
    </source>
</evidence>
<feature type="transmembrane region" description="Helical" evidence="7">
    <location>
        <begin position="47"/>
        <end position="68"/>
    </location>
</feature>
<keyword evidence="6 7" id="KW-0472">Membrane</keyword>
<evidence type="ECO:0000313" key="9">
    <source>
        <dbReference type="EMBL" id="MDW2796370.1"/>
    </source>
</evidence>
<keyword evidence="4 7" id="KW-0812">Transmembrane</keyword>
<feature type="transmembrane region" description="Helical" evidence="7">
    <location>
        <begin position="134"/>
        <end position="158"/>
    </location>
</feature>
<dbReference type="RefSeq" id="WP_318062637.1">
    <property type="nucleotide sequence ID" value="NZ_JAWONS010000030.1"/>
</dbReference>
<evidence type="ECO:0000256" key="1">
    <source>
        <dbReference type="ARBA" id="ARBA00004651"/>
    </source>
</evidence>
<organism evidence="9 10">
    <name type="scientific">Clostridium boliviensis</name>
    <dbReference type="NCBI Taxonomy" id="318465"/>
    <lineage>
        <taxon>Bacteria</taxon>
        <taxon>Bacillati</taxon>
        <taxon>Bacillota</taxon>
        <taxon>Clostridia</taxon>
        <taxon>Eubacteriales</taxon>
        <taxon>Clostridiaceae</taxon>
        <taxon>Clostridium</taxon>
    </lineage>
</organism>
<comment type="subcellular location">
    <subcellularLocation>
        <location evidence="1">Cell membrane</location>
        <topology evidence="1">Multi-pass membrane protein</topology>
    </subcellularLocation>
</comment>
<comment type="caution">
    <text evidence="9">The sequence shown here is derived from an EMBL/GenBank/DDBJ whole genome shotgun (WGS) entry which is preliminary data.</text>
</comment>
<dbReference type="Proteomes" id="UP001276854">
    <property type="component" value="Unassembled WGS sequence"/>
</dbReference>
<evidence type="ECO:0000256" key="7">
    <source>
        <dbReference type="SAM" id="Phobius"/>
    </source>
</evidence>
<dbReference type="InterPro" id="IPR011701">
    <property type="entry name" value="MFS"/>
</dbReference>